<gene>
    <name evidence="1" type="ORF">B1A_10766</name>
</gene>
<protein>
    <recommendedName>
        <fullName evidence="2">Hemerythrin HHE cation binding domain protein</fullName>
    </recommendedName>
</protein>
<accession>T1AMA1</accession>
<evidence type="ECO:0000313" key="1">
    <source>
        <dbReference type="EMBL" id="EQD58507.1"/>
    </source>
</evidence>
<organism evidence="1">
    <name type="scientific">mine drainage metagenome</name>
    <dbReference type="NCBI Taxonomy" id="410659"/>
    <lineage>
        <taxon>unclassified sequences</taxon>
        <taxon>metagenomes</taxon>
        <taxon>ecological metagenomes</taxon>
    </lineage>
</organism>
<reference evidence="1" key="1">
    <citation type="submission" date="2013-08" db="EMBL/GenBank/DDBJ databases">
        <authorList>
            <person name="Mendez C."/>
            <person name="Richter M."/>
            <person name="Ferrer M."/>
            <person name="Sanchez J."/>
        </authorList>
    </citation>
    <scope>NUCLEOTIDE SEQUENCE</scope>
</reference>
<dbReference type="Gene3D" id="1.20.120.520">
    <property type="entry name" value="nmb1532 protein domain like"/>
    <property type="match status" value="1"/>
</dbReference>
<reference evidence="1" key="2">
    <citation type="journal article" date="2014" name="ISME J.">
        <title>Microbial stratification in low pH oxic and suboxic macroscopic growths along an acid mine drainage.</title>
        <authorList>
            <person name="Mendez-Garcia C."/>
            <person name="Mesa V."/>
            <person name="Sprenger R.R."/>
            <person name="Richter M."/>
            <person name="Diez M.S."/>
            <person name="Solano J."/>
            <person name="Bargiela R."/>
            <person name="Golyshina O.V."/>
            <person name="Manteca A."/>
            <person name="Ramos J.L."/>
            <person name="Gallego J.R."/>
            <person name="Llorente I."/>
            <person name="Martins Dos Santos V.A."/>
            <person name="Jensen O.N."/>
            <person name="Pelaez A.I."/>
            <person name="Sanchez J."/>
            <person name="Ferrer M."/>
        </authorList>
    </citation>
    <scope>NUCLEOTIDE SEQUENCE</scope>
</reference>
<comment type="caution">
    <text evidence="1">The sequence shown here is derived from an EMBL/GenBank/DDBJ whole genome shotgun (WGS) entry which is preliminary data.</text>
</comment>
<name>T1AMA1_9ZZZZ</name>
<proteinExistence type="predicted"/>
<dbReference type="EMBL" id="AUZX01007672">
    <property type="protein sequence ID" value="EQD58507.1"/>
    <property type="molecule type" value="Genomic_DNA"/>
</dbReference>
<feature type="non-terminal residue" evidence="1">
    <location>
        <position position="1"/>
    </location>
</feature>
<dbReference type="AlphaFoldDB" id="T1AMA1"/>
<evidence type="ECO:0008006" key="2">
    <source>
        <dbReference type="Google" id="ProtNLM"/>
    </source>
</evidence>
<sequence length="69" mass="7967">RWPARIYIAEHRKLASMLADLRATLKPLSARIEDGATRLALLDAQMPFKHVLEHHFEREEKGLLVEIPP</sequence>